<dbReference type="Gene3D" id="3.40.640.10">
    <property type="entry name" value="Type I PLP-dependent aspartate aminotransferase-like (Major domain)"/>
    <property type="match status" value="1"/>
</dbReference>
<feature type="domain" description="Aminotransferase class I/classII large" evidence="5">
    <location>
        <begin position="94"/>
        <end position="436"/>
    </location>
</feature>
<dbReference type="PROSITE" id="PS00599">
    <property type="entry name" value="AA_TRANSFER_CLASS_2"/>
    <property type="match status" value="1"/>
</dbReference>
<dbReference type="InterPro" id="IPR004839">
    <property type="entry name" value="Aminotransferase_I/II_large"/>
</dbReference>
<evidence type="ECO:0000256" key="3">
    <source>
        <dbReference type="ARBA" id="ARBA00022898"/>
    </source>
</evidence>
<dbReference type="EMBL" id="QKRX01000002">
    <property type="protein sequence ID" value="RAU19167.1"/>
    <property type="molecule type" value="Genomic_DNA"/>
</dbReference>
<dbReference type="GO" id="GO:0030170">
    <property type="term" value="F:pyridoxal phosphate binding"/>
    <property type="evidence" value="ECO:0007669"/>
    <property type="project" value="InterPro"/>
</dbReference>
<evidence type="ECO:0000256" key="4">
    <source>
        <dbReference type="RuleBase" id="RU003693"/>
    </source>
</evidence>
<evidence type="ECO:0000256" key="1">
    <source>
        <dbReference type="ARBA" id="ARBA00001933"/>
    </source>
</evidence>
<dbReference type="PANTHER" id="PTHR13693:SF3">
    <property type="entry name" value="LD36009P"/>
    <property type="match status" value="1"/>
</dbReference>
<reference evidence="6 7" key="1">
    <citation type="submission" date="2018-06" db="EMBL/GenBank/DDBJ databases">
        <title>Nitrincola tibetense sp. nov., isolated from Lake XuguoCo on Tibetan Plateau.</title>
        <authorList>
            <person name="Xing P."/>
        </authorList>
    </citation>
    <scope>NUCLEOTIDE SEQUENCE [LARGE SCALE GENOMIC DNA]</scope>
    <source>
        <strain evidence="7">xg18</strain>
    </source>
</reference>
<keyword evidence="7" id="KW-1185">Reference proteome</keyword>
<dbReference type="OrthoDB" id="9807157at2"/>
<dbReference type="RefSeq" id="WP_112157268.1">
    <property type="nucleotide sequence ID" value="NZ_QKRX01000002.1"/>
</dbReference>
<keyword evidence="3 4" id="KW-0663">Pyridoxal phosphate</keyword>
<dbReference type="SUPFAM" id="SSF53383">
    <property type="entry name" value="PLP-dependent transferases"/>
    <property type="match status" value="1"/>
</dbReference>
<comment type="caution">
    <text evidence="6">The sequence shown here is derived from an EMBL/GenBank/DDBJ whole genome shotgun (WGS) entry which is preliminary data.</text>
</comment>
<accession>A0A364NQK0</accession>
<dbReference type="InterPro" id="IPR015422">
    <property type="entry name" value="PyrdxlP-dep_Trfase_small"/>
</dbReference>
<dbReference type="InterPro" id="IPR015421">
    <property type="entry name" value="PyrdxlP-dep_Trfase_major"/>
</dbReference>
<dbReference type="Proteomes" id="UP000250744">
    <property type="component" value="Unassembled WGS sequence"/>
</dbReference>
<gene>
    <name evidence="6" type="ORF">DN062_02540</name>
</gene>
<name>A0A364NQK0_9GAMM</name>
<evidence type="ECO:0000256" key="2">
    <source>
        <dbReference type="ARBA" id="ARBA00022679"/>
    </source>
</evidence>
<evidence type="ECO:0000259" key="5">
    <source>
        <dbReference type="Pfam" id="PF00155"/>
    </source>
</evidence>
<organism evidence="6 7">
    <name type="scientific">Nitrincola tibetensis</name>
    <dbReference type="NCBI Taxonomy" id="2219697"/>
    <lineage>
        <taxon>Bacteria</taxon>
        <taxon>Pseudomonadati</taxon>
        <taxon>Pseudomonadota</taxon>
        <taxon>Gammaproteobacteria</taxon>
        <taxon>Oceanospirillales</taxon>
        <taxon>Oceanospirillaceae</taxon>
        <taxon>Nitrincola</taxon>
    </lineage>
</organism>
<comment type="similarity">
    <text evidence="4">Belongs to the class-II pyridoxal-phosphate-dependent aminotransferase family.</text>
</comment>
<dbReference type="GO" id="GO:0016740">
    <property type="term" value="F:transferase activity"/>
    <property type="evidence" value="ECO:0007669"/>
    <property type="project" value="UniProtKB-KW"/>
</dbReference>
<dbReference type="CDD" id="cd06454">
    <property type="entry name" value="KBL_like"/>
    <property type="match status" value="1"/>
</dbReference>
<evidence type="ECO:0000313" key="6">
    <source>
        <dbReference type="EMBL" id="RAU19167.1"/>
    </source>
</evidence>
<dbReference type="InterPro" id="IPR015424">
    <property type="entry name" value="PyrdxlP-dep_Trfase"/>
</dbReference>
<dbReference type="PANTHER" id="PTHR13693">
    <property type="entry name" value="CLASS II AMINOTRANSFERASE/8-AMINO-7-OXONONANOATE SYNTHASE"/>
    <property type="match status" value="1"/>
</dbReference>
<protein>
    <submittedName>
        <fullName evidence="6">8-amino-7-oxononanoate synthase</fullName>
    </submittedName>
</protein>
<dbReference type="Gene3D" id="3.90.1150.10">
    <property type="entry name" value="Aspartate Aminotransferase, domain 1"/>
    <property type="match status" value="1"/>
</dbReference>
<evidence type="ECO:0000313" key="7">
    <source>
        <dbReference type="Proteomes" id="UP000250744"/>
    </source>
</evidence>
<dbReference type="AlphaFoldDB" id="A0A364NQK0"/>
<sequence>MKRKNLSEQLKQKLIERSVQRKLESAQDESQGLLEKLTLSGSQRRSRFVDFTRHPAHQQISIMREGAQRLGVKDPFFRVHEGCAGATTRIDGRECINFASYNYLGLSGDPRVNQAAIEAVERYGTSVSASRMVAGERPIHQALEREIADTYGVDDAVAFVSGHATNVSSIGFLMGPKDLIVHDEYIHNSSVVGAQLAGSKRIAFRHNDMRSLADILEAQRPHFERVLIIVEGLYSMDGDFPDLPELVSLKNRYDAWLMVDEAHSFGVMGSTGMGLREHFGLPGHVVDIWMGTFSKSLSGCGGYIAGCQALIDMLKTLSPGFLYSVGLPAQVAAPVLTSLQILRQEPERIVKLKLVSDYFLDKAKSKGFDTGHSLGWAVVPILTGSSLKAGQLSVELFDRGINVQPILYPAVPEKSARLRFFLSSQHSYEQIDYTLNNLSKIWQ</sequence>
<comment type="cofactor">
    <cofactor evidence="1 4">
        <name>pyridoxal 5'-phosphate</name>
        <dbReference type="ChEBI" id="CHEBI:597326"/>
    </cofactor>
</comment>
<proteinExistence type="inferred from homology"/>
<dbReference type="InterPro" id="IPR050087">
    <property type="entry name" value="AON_synthase_class-II"/>
</dbReference>
<dbReference type="Pfam" id="PF00155">
    <property type="entry name" value="Aminotran_1_2"/>
    <property type="match status" value="1"/>
</dbReference>
<dbReference type="InterPro" id="IPR001917">
    <property type="entry name" value="Aminotrans_II_pyridoxalP_BS"/>
</dbReference>
<keyword evidence="2" id="KW-0808">Transferase</keyword>